<comment type="caution">
    <text evidence="2">The sequence shown here is derived from an EMBL/GenBank/DDBJ whole genome shotgun (WGS) entry which is preliminary data.</text>
</comment>
<dbReference type="EMBL" id="JYDW01000186">
    <property type="protein sequence ID" value="KRZ52660.1"/>
    <property type="molecule type" value="Genomic_DNA"/>
</dbReference>
<reference evidence="2 3" key="1">
    <citation type="submission" date="2015-05" db="EMBL/GenBank/DDBJ databases">
        <title>Evolution of Trichinella species and genotypes.</title>
        <authorList>
            <person name="Korhonen P.K."/>
            <person name="Edoardo P."/>
            <person name="Giuseppe L.R."/>
            <person name="Gasser R.B."/>
        </authorList>
    </citation>
    <scope>NUCLEOTIDE SEQUENCE [LARGE SCALE GENOMIC DNA]</scope>
    <source>
        <strain evidence="2">ISS10</strain>
    </source>
</reference>
<keyword evidence="1" id="KW-0812">Transmembrane</keyword>
<evidence type="ECO:0000313" key="2">
    <source>
        <dbReference type="EMBL" id="KRZ52660.1"/>
    </source>
</evidence>
<gene>
    <name evidence="2" type="ORF">T02_6595</name>
</gene>
<evidence type="ECO:0000256" key="1">
    <source>
        <dbReference type="SAM" id="Phobius"/>
    </source>
</evidence>
<dbReference type="AlphaFoldDB" id="A0A0V1KZC6"/>
<proteinExistence type="predicted"/>
<name>A0A0V1KZC6_9BILA</name>
<sequence>MEQSFFNYKEKSPSQIFFSLFPLILNTTNLQRNTFGEKKISELTLEQCVEICLIVFTFPNFNCYIAKLQKCENKDRHEGAACCCNRCLYCCWSRGCAVIIIIIISLIIIGVELLMTNSDVFDEGKVISDMLSNEQQQKKRNSYRRNAQQIQLKLKK</sequence>
<evidence type="ECO:0008006" key="4">
    <source>
        <dbReference type="Google" id="ProtNLM"/>
    </source>
</evidence>
<accession>A0A0V1KZC6</accession>
<organism evidence="2 3">
    <name type="scientific">Trichinella nativa</name>
    <dbReference type="NCBI Taxonomy" id="6335"/>
    <lineage>
        <taxon>Eukaryota</taxon>
        <taxon>Metazoa</taxon>
        <taxon>Ecdysozoa</taxon>
        <taxon>Nematoda</taxon>
        <taxon>Enoplea</taxon>
        <taxon>Dorylaimia</taxon>
        <taxon>Trichinellida</taxon>
        <taxon>Trichinellidae</taxon>
        <taxon>Trichinella</taxon>
    </lineage>
</organism>
<dbReference type="Proteomes" id="UP000054721">
    <property type="component" value="Unassembled WGS sequence"/>
</dbReference>
<protein>
    <recommendedName>
        <fullName evidence="4">Transmembrane protein</fullName>
    </recommendedName>
</protein>
<keyword evidence="3" id="KW-1185">Reference proteome</keyword>
<evidence type="ECO:0000313" key="3">
    <source>
        <dbReference type="Proteomes" id="UP000054721"/>
    </source>
</evidence>
<keyword evidence="1" id="KW-1133">Transmembrane helix</keyword>
<keyword evidence="1" id="KW-0472">Membrane</keyword>
<feature type="transmembrane region" description="Helical" evidence="1">
    <location>
        <begin position="92"/>
        <end position="115"/>
    </location>
</feature>